<dbReference type="PROSITE" id="PS51215">
    <property type="entry name" value="AWS"/>
    <property type="match status" value="1"/>
</dbReference>
<dbReference type="InterPro" id="IPR001214">
    <property type="entry name" value="SET_dom"/>
</dbReference>
<protein>
    <submittedName>
        <fullName evidence="12">Uncharacterized protein</fullName>
    </submittedName>
</protein>
<keyword evidence="11" id="KW-1185">Reference proteome</keyword>
<evidence type="ECO:0000259" key="9">
    <source>
        <dbReference type="PROSITE" id="PS50280"/>
    </source>
</evidence>
<dbReference type="SUPFAM" id="SSF82199">
    <property type="entry name" value="SET domain"/>
    <property type="match status" value="1"/>
</dbReference>
<keyword evidence="5" id="KW-0808">Transferase</keyword>
<dbReference type="Pfam" id="PF00856">
    <property type="entry name" value="SET"/>
    <property type="match status" value="1"/>
</dbReference>
<evidence type="ECO:0000313" key="12">
    <source>
        <dbReference type="WBParaSite" id="ACRNAN_Path_1009.g3887.t1"/>
    </source>
</evidence>
<feature type="region of interest" description="Disordered" evidence="8">
    <location>
        <begin position="406"/>
        <end position="464"/>
    </location>
</feature>
<evidence type="ECO:0000256" key="2">
    <source>
        <dbReference type="ARBA" id="ARBA00004286"/>
    </source>
</evidence>
<dbReference type="InterPro" id="IPR006560">
    <property type="entry name" value="AWS_dom"/>
</dbReference>
<organism evidence="11 12">
    <name type="scientific">Acrobeloides nanus</name>
    <dbReference type="NCBI Taxonomy" id="290746"/>
    <lineage>
        <taxon>Eukaryota</taxon>
        <taxon>Metazoa</taxon>
        <taxon>Ecdysozoa</taxon>
        <taxon>Nematoda</taxon>
        <taxon>Chromadorea</taxon>
        <taxon>Rhabditida</taxon>
        <taxon>Tylenchina</taxon>
        <taxon>Cephalobomorpha</taxon>
        <taxon>Cephaloboidea</taxon>
        <taxon>Cephalobidae</taxon>
        <taxon>Acrobeloides</taxon>
    </lineage>
</organism>
<dbReference type="SMART" id="SM00570">
    <property type="entry name" value="AWS"/>
    <property type="match status" value="1"/>
</dbReference>
<dbReference type="SMART" id="SM00317">
    <property type="entry name" value="SET"/>
    <property type="match status" value="1"/>
</dbReference>
<evidence type="ECO:0000256" key="1">
    <source>
        <dbReference type="ARBA" id="ARBA00004123"/>
    </source>
</evidence>
<keyword evidence="6" id="KW-0949">S-adenosyl-L-methionine</keyword>
<accession>A0A914BUD5</accession>
<dbReference type="AlphaFoldDB" id="A0A914BUD5"/>
<dbReference type="Gene3D" id="2.170.270.10">
    <property type="entry name" value="SET domain"/>
    <property type="match status" value="1"/>
</dbReference>
<evidence type="ECO:0000256" key="6">
    <source>
        <dbReference type="ARBA" id="ARBA00022691"/>
    </source>
</evidence>
<dbReference type="GO" id="GO:0005694">
    <property type="term" value="C:chromosome"/>
    <property type="evidence" value="ECO:0007669"/>
    <property type="project" value="UniProtKB-SubCell"/>
</dbReference>
<dbReference type="WBParaSite" id="ACRNAN_Path_1009.g3887.t1">
    <property type="protein sequence ID" value="ACRNAN_Path_1009.g3887.t1"/>
    <property type="gene ID" value="ACRNAN_Path_1009.g3887"/>
</dbReference>
<name>A0A914BUD5_9BILA</name>
<dbReference type="GO" id="GO:0032259">
    <property type="term" value="P:methylation"/>
    <property type="evidence" value="ECO:0007669"/>
    <property type="project" value="UniProtKB-KW"/>
</dbReference>
<evidence type="ECO:0000256" key="3">
    <source>
        <dbReference type="ARBA" id="ARBA00022454"/>
    </source>
</evidence>
<dbReference type="PANTHER" id="PTHR22884">
    <property type="entry name" value="SET DOMAIN PROTEINS"/>
    <property type="match status" value="1"/>
</dbReference>
<keyword evidence="7" id="KW-0539">Nucleus</keyword>
<feature type="region of interest" description="Disordered" evidence="8">
    <location>
        <begin position="595"/>
        <end position="631"/>
    </location>
</feature>
<dbReference type="InterPro" id="IPR050777">
    <property type="entry name" value="SET2_Histone-Lys_MeTrsfase"/>
</dbReference>
<evidence type="ECO:0000259" key="10">
    <source>
        <dbReference type="PROSITE" id="PS51215"/>
    </source>
</evidence>
<comment type="subcellular location">
    <subcellularLocation>
        <location evidence="2">Chromosome</location>
    </subcellularLocation>
    <subcellularLocation>
        <location evidence="1">Nucleus</location>
    </subcellularLocation>
</comment>
<feature type="compositionally biased region" description="Polar residues" evidence="8">
    <location>
        <begin position="621"/>
        <end position="631"/>
    </location>
</feature>
<evidence type="ECO:0000256" key="8">
    <source>
        <dbReference type="SAM" id="MobiDB-lite"/>
    </source>
</evidence>
<keyword evidence="4" id="KW-0489">Methyltransferase</keyword>
<dbReference type="PROSITE" id="PS50280">
    <property type="entry name" value="SET"/>
    <property type="match status" value="1"/>
</dbReference>
<feature type="domain" description="SET" evidence="9">
    <location>
        <begin position="252"/>
        <end position="371"/>
    </location>
</feature>
<feature type="compositionally biased region" description="Basic and acidic residues" evidence="8">
    <location>
        <begin position="602"/>
        <end position="616"/>
    </location>
</feature>
<proteinExistence type="predicted"/>
<reference evidence="12" key="1">
    <citation type="submission" date="2022-11" db="UniProtKB">
        <authorList>
            <consortium name="WormBaseParasite"/>
        </authorList>
    </citation>
    <scope>IDENTIFICATION</scope>
</reference>
<evidence type="ECO:0000313" key="11">
    <source>
        <dbReference type="Proteomes" id="UP000887540"/>
    </source>
</evidence>
<evidence type="ECO:0000256" key="5">
    <source>
        <dbReference type="ARBA" id="ARBA00022679"/>
    </source>
</evidence>
<feature type="compositionally biased region" description="Basic residues" evidence="8">
    <location>
        <begin position="450"/>
        <end position="460"/>
    </location>
</feature>
<evidence type="ECO:0000256" key="7">
    <source>
        <dbReference type="ARBA" id="ARBA00023242"/>
    </source>
</evidence>
<feature type="domain" description="AWS" evidence="10">
    <location>
        <begin position="200"/>
        <end position="250"/>
    </location>
</feature>
<feature type="compositionally biased region" description="Basic and acidic residues" evidence="8">
    <location>
        <begin position="421"/>
        <end position="433"/>
    </location>
</feature>
<sequence>MKFHLNCTQKYTGENADLDCIRCLRSFHFFCLKTESPSDTKTELTEEFRNSYICHWCHSFEFVKVGQYANGKLGGNKWYPCKVISNEDYPYKDPNLGTVGYVAVQWLPYRNKLFYNVMPHNRVIEMYEKDYFYVLDASKSHCEEEWDEAQEHVIANCPQNFPPKDDQVVFGYSNGHKVSMISKNIFTEKETQFDSDDFREALTECTCKEDDAERCGPKSGCINRALFSECPENCGQKNGVCLNHEVSNHQQKKVEIFRTSDRGFGIKAKEPIPKGTFIGEYIGEVITEKEKNRRLEDIGRWGNIEAQFYILMFDKKRYIDAQFKGNEMRYVNHSCEPNADVRQIRCKRSFHMCLYSLRDINIDEEITFDYKMGKFLEDIPLPICRCKAETCEGVMCGTKYKRPKKNEIREEPSTSTASLQQDRKSGHQKSQKEKIRKKTKLNSSKEMNKMAKKKSIKKNGKSSTNKENILLQLEPLQNIISKKINRRRKSDEMASLKVEFPLDVLSSIPVSSNGNSPRLEVISVKSDLTPEPAKMTPRKITTPKNTPLKDYNFRNRSCLEKEILDSPEISPMPMKISSSRLGASAALIGEEFKVPKKKGRSRRIETSQKENLEPPSKRYNFRSSSSLEVEI</sequence>
<dbReference type="Proteomes" id="UP000887540">
    <property type="component" value="Unplaced"/>
</dbReference>
<dbReference type="InterPro" id="IPR046341">
    <property type="entry name" value="SET_dom_sf"/>
</dbReference>
<evidence type="ECO:0000256" key="4">
    <source>
        <dbReference type="ARBA" id="ARBA00022603"/>
    </source>
</evidence>
<keyword evidence="3" id="KW-0158">Chromosome</keyword>
<dbReference type="GO" id="GO:0005634">
    <property type="term" value="C:nucleus"/>
    <property type="evidence" value="ECO:0007669"/>
    <property type="project" value="UniProtKB-SubCell"/>
</dbReference>
<dbReference type="GO" id="GO:0042054">
    <property type="term" value="F:histone methyltransferase activity"/>
    <property type="evidence" value="ECO:0007669"/>
    <property type="project" value="InterPro"/>
</dbReference>